<dbReference type="OrthoDB" id="10671402at2759"/>
<gene>
    <name evidence="2" type="ORF">CSUB01_06081</name>
</gene>
<evidence type="ECO:0000313" key="3">
    <source>
        <dbReference type="Proteomes" id="UP000027238"/>
    </source>
</evidence>
<dbReference type="EMBL" id="JMSE01001434">
    <property type="protein sequence ID" value="KDN61230.1"/>
    <property type="molecule type" value="Genomic_DNA"/>
</dbReference>
<dbReference type="OMA" id="QIGAIFT"/>
<name>A0A066X5G4_COLSU</name>
<proteinExistence type="predicted"/>
<feature type="chain" id="PRO_5001634511" evidence="1">
    <location>
        <begin position="17"/>
        <end position="250"/>
    </location>
</feature>
<dbReference type="AlphaFoldDB" id="A0A066X5G4"/>
<keyword evidence="1" id="KW-0732">Signal</keyword>
<organism evidence="2 3">
    <name type="scientific">Colletotrichum sublineola</name>
    <name type="common">Sorghum anthracnose fungus</name>
    <dbReference type="NCBI Taxonomy" id="1173701"/>
    <lineage>
        <taxon>Eukaryota</taxon>
        <taxon>Fungi</taxon>
        <taxon>Dikarya</taxon>
        <taxon>Ascomycota</taxon>
        <taxon>Pezizomycotina</taxon>
        <taxon>Sordariomycetes</taxon>
        <taxon>Hypocreomycetidae</taxon>
        <taxon>Glomerellales</taxon>
        <taxon>Glomerellaceae</taxon>
        <taxon>Colletotrichum</taxon>
        <taxon>Colletotrichum graminicola species complex</taxon>
    </lineage>
</organism>
<dbReference type="eggNOG" id="ENOG502T4KU">
    <property type="taxonomic scope" value="Eukaryota"/>
</dbReference>
<protein>
    <submittedName>
        <fullName evidence="2">Uncharacterized protein</fullName>
    </submittedName>
</protein>
<evidence type="ECO:0000313" key="2">
    <source>
        <dbReference type="EMBL" id="KDN61230.1"/>
    </source>
</evidence>
<feature type="signal peptide" evidence="1">
    <location>
        <begin position="1"/>
        <end position="16"/>
    </location>
</feature>
<dbReference type="Proteomes" id="UP000027238">
    <property type="component" value="Unassembled WGS sequence"/>
</dbReference>
<comment type="caution">
    <text evidence="2">The sequence shown here is derived from an EMBL/GenBank/DDBJ whole genome shotgun (WGS) entry which is preliminary data.</text>
</comment>
<accession>A0A066X5G4</accession>
<dbReference type="HOGENOM" id="CLU_1111322_0_0_1"/>
<keyword evidence="3" id="KW-1185">Reference proteome</keyword>
<sequence>MKAALILTTLLAAAIASPVVVPNVEATEAQKRDLAPRGFPTIAIILVVPNTDNLGNLGLYPVPIGTPTQSTYVEFLTMLFRSFLSAVYTLDRGMGGQMGLPMFNSVPDFPQVVIPSGGITADQVKPLVDVIKMQVQNATNLAQTIPSGLNPTELTQIGAIFTAIQQILNAIIQKLPTTTSPGGVLGSAAPLDGLSGLNNVVTGVLSNINNLLTKVIGGLVGSLLGSVLGSLLSGSGLPNVMKTLPASSTL</sequence>
<evidence type="ECO:0000256" key="1">
    <source>
        <dbReference type="SAM" id="SignalP"/>
    </source>
</evidence>
<reference evidence="3" key="1">
    <citation type="journal article" date="2014" name="Genome Announc.">
        <title>Draft genome sequence of Colletotrichum sublineola, a destructive pathogen of cultivated sorghum.</title>
        <authorList>
            <person name="Baroncelli R."/>
            <person name="Sanz-Martin J.M."/>
            <person name="Rech G.E."/>
            <person name="Sukno S.A."/>
            <person name="Thon M.R."/>
        </authorList>
    </citation>
    <scope>NUCLEOTIDE SEQUENCE [LARGE SCALE GENOMIC DNA]</scope>
    <source>
        <strain evidence="3">TX430BB</strain>
    </source>
</reference>